<dbReference type="EMBL" id="WUUQ01000004">
    <property type="protein sequence ID" value="MXQ74210.1"/>
    <property type="molecule type" value="Genomic_DNA"/>
</dbReference>
<accession>A0A6N8U8N5</accession>
<dbReference type="Pfam" id="PF21939">
    <property type="entry name" value="Gp10_C"/>
    <property type="match status" value="1"/>
</dbReference>
<dbReference type="SUPFAM" id="SSF88874">
    <property type="entry name" value="Receptor-binding domain of short tail fibre protein gp12"/>
    <property type="match status" value="1"/>
</dbReference>
<evidence type="ECO:0000313" key="2">
    <source>
        <dbReference type="EMBL" id="MXQ74210.1"/>
    </source>
</evidence>
<dbReference type="AlphaFoldDB" id="A0A6N8U8N5"/>
<dbReference type="InterPro" id="IPR053827">
    <property type="entry name" value="Gp10_C"/>
</dbReference>
<name>A0A6N8U8N5_9FIRM</name>
<dbReference type="RefSeq" id="WP_160625602.1">
    <property type="nucleotide sequence ID" value="NZ_WUUQ01000004.1"/>
</dbReference>
<organism evidence="2 3">
    <name type="scientific">Copranaerobaculum intestinale</name>
    <dbReference type="NCBI Taxonomy" id="2692629"/>
    <lineage>
        <taxon>Bacteria</taxon>
        <taxon>Bacillati</taxon>
        <taxon>Bacillota</taxon>
        <taxon>Erysipelotrichia</taxon>
        <taxon>Erysipelotrichales</taxon>
        <taxon>Erysipelotrichaceae</taxon>
        <taxon>Copranaerobaculum</taxon>
    </lineage>
</organism>
<feature type="domain" description="Baseplate structural protein Gp10 C-terminal" evidence="1">
    <location>
        <begin position="14"/>
        <end position="150"/>
    </location>
</feature>
<proteinExistence type="predicted"/>
<comment type="caution">
    <text evidence="2">The sequence shown here is derived from an EMBL/GenBank/DDBJ whole genome shotgun (WGS) entry which is preliminary data.</text>
</comment>
<gene>
    <name evidence="2" type="ORF">GSF08_09705</name>
</gene>
<evidence type="ECO:0000313" key="3">
    <source>
        <dbReference type="Proteomes" id="UP000434036"/>
    </source>
</evidence>
<reference evidence="2 3" key="2">
    <citation type="submission" date="2020-01" db="EMBL/GenBank/DDBJ databases">
        <title>Clostridiaceae sp. nov. isolated from the gut of human by culturomics.</title>
        <authorList>
            <person name="Chang Y."/>
        </authorList>
    </citation>
    <scope>NUCLEOTIDE SEQUENCE [LARGE SCALE GENOMIC DNA]</scope>
    <source>
        <strain evidence="2 3">DONG20-135</strain>
    </source>
</reference>
<protein>
    <recommendedName>
        <fullName evidence="1">Baseplate structural protein Gp10 C-terminal domain-containing protein</fullName>
    </recommendedName>
</protein>
<sequence>MTMKCLSGIHPCPYRIGDIILTDIAENPAVMYKGTKWEMTCVGRVPVGMMSTDSDFKTINSIGGSKTQNLTVKNLPNVTGRLEFHNAGVATNLFGASGSFSPGNRCSRYGNLAGTNAGAISIGIVNFSLGGENLAHNNMQPYQVKYFWIRKS</sequence>
<reference evidence="2 3" key="1">
    <citation type="submission" date="2019-12" db="EMBL/GenBank/DDBJ databases">
        <authorList>
            <person name="Yang R."/>
        </authorList>
    </citation>
    <scope>NUCLEOTIDE SEQUENCE [LARGE SCALE GENOMIC DNA]</scope>
    <source>
        <strain evidence="2 3">DONG20-135</strain>
    </source>
</reference>
<keyword evidence="3" id="KW-1185">Reference proteome</keyword>
<evidence type="ECO:0000259" key="1">
    <source>
        <dbReference type="Pfam" id="PF21939"/>
    </source>
</evidence>
<dbReference type="Proteomes" id="UP000434036">
    <property type="component" value="Unassembled WGS sequence"/>
</dbReference>